<keyword evidence="7" id="KW-0732">Signal</keyword>
<evidence type="ECO:0000256" key="5">
    <source>
        <dbReference type="ARBA" id="ARBA00022679"/>
    </source>
</evidence>
<evidence type="ECO:0000256" key="8">
    <source>
        <dbReference type="ARBA" id="ARBA00022737"/>
    </source>
</evidence>
<evidence type="ECO:0000256" key="2">
    <source>
        <dbReference type="ARBA" id="ARBA00022527"/>
    </source>
</evidence>
<name>A0AAD4IV12_PERFH</name>
<evidence type="ECO:0000256" key="7">
    <source>
        <dbReference type="ARBA" id="ARBA00022729"/>
    </source>
</evidence>
<keyword evidence="8" id="KW-0677">Repeat</keyword>
<keyword evidence="14 18" id="KW-1015">Disulfide bond</keyword>
<dbReference type="Gene3D" id="3.30.200.20">
    <property type="entry name" value="Phosphorylase Kinase, domain 1"/>
    <property type="match status" value="1"/>
</dbReference>
<comment type="function">
    <text evidence="17">Serine/threonine-protein kinase that may function as a signaling receptor of extracellular matrix component. Binding to pectin may have significance in the control of cell expansion, morphogenesis and development.</text>
</comment>
<dbReference type="InterPro" id="IPR000719">
    <property type="entry name" value="Prot_kinase_dom"/>
</dbReference>
<evidence type="ECO:0000256" key="19">
    <source>
        <dbReference type="SAM" id="Phobius"/>
    </source>
</evidence>
<keyword evidence="6 19" id="KW-0812">Transmembrane</keyword>
<dbReference type="SUPFAM" id="SSF57184">
    <property type="entry name" value="Growth factor receptor domain"/>
    <property type="match status" value="1"/>
</dbReference>
<dbReference type="InterPro" id="IPR001881">
    <property type="entry name" value="EGF-like_Ca-bd_dom"/>
</dbReference>
<dbReference type="Pfam" id="PF00069">
    <property type="entry name" value="Pkinase"/>
    <property type="match status" value="1"/>
</dbReference>
<feature type="disulfide bond" evidence="18">
    <location>
        <begin position="282"/>
        <end position="299"/>
    </location>
</feature>
<dbReference type="GO" id="GO:0005886">
    <property type="term" value="C:plasma membrane"/>
    <property type="evidence" value="ECO:0007669"/>
    <property type="project" value="TreeGrafter"/>
</dbReference>
<dbReference type="FunFam" id="3.30.200.20:FF:000043">
    <property type="entry name" value="Wall-associated receptor kinase 2"/>
    <property type="match status" value="1"/>
</dbReference>
<evidence type="ECO:0000256" key="9">
    <source>
        <dbReference type="ARBA" id="ARBA00022741"/>
    </source>
</evidence>
<protein>
    <submittedName>
        <fullName evidence="22">Uncharacterized protein</fullName>
    </submittedName>
</protein>
<sequence>MDPSFDIICNKSTNPPKAYLNITDGKLLEMVEINPNQIRVKYPYMLAATCYSNTSVYPHNTTRDSYYSIDLMGTQYSLSDQNWLTALGCDDIVAGFGQNKQSFAGGCVSYCAKNESDGFGFCPNSENGYSAGNGCCRTPLPKGTTFLAIQMSDLSGKWFRAKFFPCSYAFVEERQIPNQSVFRYPFSELSKPIVSKDDSWALNSKSPVVRLDWRIGGENCSEARRNRTTYACKANSYCLDFEADGSAQGYLCRCKKGYEGNPYSDEGCQDIDECKNSTLNPCDINANSICNNILGSVNCSCAKGYYGDGRKDGTGCKPSSMINVFIGVGSGLGFLLLLLMCFLSHILFKRKRNKMHKEKFFKRNGGLLLKQQTNEGTIQKTKLFSIEELEKATDNFNESRVLGQGGQGTVYKGMLSDGKIVAIKKSKLVNRVQLEQFINEVVIVSQINHKNVVKLWGCCLETEVPLLVYELVPNGTLFDLIHDPATEFQVSWNMRLKIAADIAGALAYLHSALSIPIYHRDIKSKNILLDEKYIVKLSDFGISRSVAMDQTHLTTLVKGTFGYFDPEYFLSNQFTEKSDVYSFGVVLVELLTGQRPISLDMEEEERSLVVRFLESMEENNFYTILDPEVLKHKDEEVIAVAWLAQRCLNFKGKMRPTMKEVATELESLRMSEEARVCEVKPMMISDIEYMWTTSGISEASPSYIIPISTETI</sequence>
<dbReference type="GO" id="GO:0005509">
    <property type="term" value="F:calcium ion binding"/>
    <property type="evidence" value="ECO:0007669"/>
    <property type="project" value="InterPro"/>
</dbReference>
<dbReference type="PANTHER" id="PTHR27005">
    <property type="entry name" value="WALL-ASSOCIATED RECEPTOR KINASE-LIKE 21"/>
    <property type="match status" value="1"/>
</dbReference>
<evidence type="ECO:0000259" key="21">
    <source>
        <dbReference type="PROSITE" id="PS50026"/>
    </source>
</evidence>
<dbReference type="Proteomes" id="UP001190926">
    <property type="component" value="Unassembled WGS sequence"/>
</dbReference>
<dbReference type="GO" id="GO:0007166">
    <property type="term" value="P:cell surface receptor signaling pathway"/>
    <property type="evidence" value="ECO:0007669"/>
    <property type="project" value="InterPro"/>
</dbReference>
<evidence type="ECO:0000256" key="11">
    <source>
        <dbReference type="ARBA" id="ARBA00022840"/>
    </source>
</evidence>
<keyword evidence="13 19" id="KW-0472">Membrane</keyword>
<dbReference type="GO" id="GO:0005524">
    <property type="term" value="F:ATP binding"/>
    <property type="evidence" value="ECO:0007669"/>
    <property type="project" value="UniProtKB-KW"/>
</dbReference>
<keyword evidence="2" id="KW-0723">Serine/threonine-protein kinase</keyword>
<evidence type="ECO:0000256" key="16">
    <source>
        <dbReference type="ARBA" id="ARBA00047951"/>
    </source>
</evidence>
<dbReference type="AlphaFoldDB" id="A0AAD4IV12"/>
<organism evidence="22 23">
    <name type="scientific">Perilla frutescens var. hirtella</name>
    <name type="common">Perilla citriodora</name>
    <name type="synonym">Perilla setoyensis</name>
    <dbReference type="NCBI Taxonomy" id="608512"/>
    <lineage>
        <taxon>Eukaryota</taxon>
        <taxon>Viridiplantae</taxon>
        <taxon>Streptophyta</taxon>
        <taxon>Embryophyta</taxon>
        <taxon>Tracheophyta</taxon>
        <taxon>Spermatophyta</taxon>
        <taxon>Magnoliopsida</taxon>
        <taxon>eudicotyledons</taxon>
        <taxon>Gunneridae</taxon>
        <taxon>Pentapetalae</taxon>
        <taxon>asterids</taxon>
        <taxon>lamiids</taxon>
        <taxon>Lamiales</taxon>
        <taxon>Lamiaceae</taxon>
        <taxon>Nepetoideae</taxon>
        <taxon>Elsholtzieae</taxon>
        <taxon>Perilla</taxon>
    </lineage>
</organism>
<evidence type="ECO:0000256" key="14">
    <source>
        <dbReference type="ARBA" id="ARBA00023157"/>
    </source>
</evidence>
<gene>
    <name evidence="22" type="ORF">C2S53_000642</name>
</gene>
<dbReference type="SUPFAM" id="SSF56112">
    <property type="entry name" value="Protein kinase-like (PK-like)"/>
    <property type="match status" value="1"/>
</dbReference>
<comment type="catalytic activity">
    <reaction evidence="15">
        <text>L-seryl-[protein] + ATP = O-phospho-L-seryl-[protein] + ADP + H(+)</text>
        <dbReference type="Rhea" id="RHEA:17989"/>
        <dbReference type="Rhea" id="RHEA-COMP:9863"/>
        <dbReference type="Rhea" id="RHEA-COMP:11604"/>
        <dbReference type="ChEBI" id="CHEBI:15378"/>
        <dbReference type="ChEBI" id="CHEBI:29999"/>
        <dbReference type="ChEBI" id="CHEBI:30616"/>
        <dbReference type="ChEBI" id="CHEBI:83421"/>
        <dbReference type="ChEBI" id="CHEBI:456216"/>
    </reaction>
</comment>
<dbReference type="PROSITE" id="PS50011">
    <property type="entry name" value="PROTEIN_KINASE_DOM"/>
    <property type="match status" value="1"/>
</dbReference>
<dbReference type="SMART" id="SM00220">
    <property type="entry name" value="S_TKc"/>
    <property type="match status" value="1"/>
</dbReference>
<keyword evidence="11" id="KW-0067">ATP-binding</keyword>
<dbReference type="InterPro" id="IPR009030">
    <property type="entry name" value="Growth_fac_rcpt_cys_sf"/>
</dbReference>
<dbReference type="FunFam" id="1.10.510.10:FF:000084">
    <property type="entry name" value="Wall-associated receptor kinase 2"/>
    <property type="match status" value="1"/>
</dbReference>
<keyword evidence="5" id="KW-0808">Transferase</keyword>
<evidence type="ECO:0000313" key="23">
    <source>
        <dbReference type="Proteomes" id="UP001190926"/>
    </source>
</evidence>
<dbReference type="InterPro" id="IPR045274">
    <property type="entry name" value="WAK-like"/>
</dbReference>
<feature type="domain" description="EGF-like" evidence="21">
    <location>
        <begin position="270"/>
        <end position="308"/>
    </location>
</feature>
<proteinExistence type="predicted"/>
<reference evidence="22 23" key="1">
    <citation type="journal article" date="2021" name="Nat. Commun.">
        <title>Incipient diploidization of the medicinal plant Perilla within 10,000 years.</title>
        <authorList>
            <person name="Zhang Y."/>
            <person name="Shen Q."/>
            <person name="Leng L."/>
            <person name="Zhang D."/>
            <person name="Chen S."/>
            <person name="Shi Y."/>
            <person name="Ning Z."/>
            <person name="Chen S."/>
        </authorList>
    </citation>
    <scope>NUCLEOTIDE SEQUENCE [LARGE SCALE GENOMIC DNA]</scope>
    <source>
        <strain evidence="23">cv. PC099</strain>
    </source>
</reference>
<dbReference type="InterPro" id="IPR011009">
    <property type="entry name" value="Kinase-like_dom_sf"/>
</dbReference>
<keyword evidence="9" id="KW-0547">Nucleotide-binding</keyword>
<dbReference type="SMART" id="SM00181">
    <property type="entry name" value="EGF"/>
    <property type="match status" value="2"/>
</dbReference>
<dbReference type="PROSITE" id="PS50026">
    <property type="entry name" value="EGF_3"/>
    <property type="match status" value="1"/>
</dbReference>
<comment type="catalytic activity">
    <reaction evidence="16">
        <text>L-threonyl-[protein] + ATP = O-phospho-L-threonyl-[protein] + ADP + H(+)</text>
        <dbReference type="Rhea" id="RHEA:46608"/>
        <dbReference type="Rhea" id="RHEA-COMP:11060"/>
        <dbReference type="Rhea" id="RHEA-COMP:11605"/>
        <dbReference type="ChEBI" id="CHEBI:15378"/>
        <dbReference type="ChEBI" id="CHEBI:30013"/>
        <dbReference type="ChEBI" id="CHEBI:30616"/>
        <dbReference type="ChEBI" id="CHEBI:61977"/>
        <dbReference type="ChEBI" id="CHEBI:456216"/>
    </reaction>
</comment>
<dbReference type="FunFam" id="2.10.25.10:FF:000038">
    <property type="entry name" value="Fibrillin 2"/>
    <property type="match status" value="1"/>
</dbReference>
<dbReference type="GO" id="GO:0004674">
    <property type="term" value="F:protein serine/threonine kinase activity"/>
    <property type="evidence" value="ECO:0007669"/>
    <property type="project" value="UniProtKB-KW"/>
</dbReference>
<keyword evidence="12 19" id="KW-1133">Transmembrane helix</keyword>
<dbReference type="InterPro" id="IPR000742">
    <property type="entry name" value="EGF"/>
</dbReference>
<evidence type="ECO:0000256" key="15">
    <source>
        <dbReference type="ARBA" id="ARBA00047558"/>
    </source>
</evidence>
<evidence type="ECO:0000256" key="13">
    <source>
        <dbReference type="ARBA" id="ARBA00023136"/>
    </source>
</evidence>
<evidence type="ECO:0000256" key="10">
    <source>
        <dbReference type="ARBA" id="ARBA00022777"/>
    </source>
</evidence>
<evidence type="ECO:0000256" key="6">
    <source>
        <dbReference type="ARBA" id="ARBA00022692"/>
    </source>
</evidence>
<dbReference type="PANTHER" id="PTHR27005:SF515">
    <property type="entry name" value="WALL-ASSOCIATED RECEPTOR KINASE-LIKE 10-RELATED"/>
    <property type="match status" value="1"/>
</dbReference>
<dbReference type="SMART" id="SM00179">
    <property type="entry name" value="EGF_CA"/>
    <property type="match status" value="1"/>
</dbReference>
<keyword evidence="23" id="KW-1185">Reference proteome</keyword>
<dbReference type="CDD" id="cd14066">
    <property type="entry name" value="STKc_IRAK"/>
    <property type="match status" value="1"/>
</dbReference>
<evidence type="ECO:0000256" key="12">
    <source>
        <dbReference type="ARBA" id="ARBA00022989"/>
    </source>
</evidence>
<keyword evidence="4" id="KW-0597">Phosphoprotein</keyword>
<feature type="transmembrane region" description="Helical" evidence="19">
    <location>
        <begin position="324"/>
        <end position="348"/>
    </location>
</feature>
<keyword evidence="10" id="KW-0418">Kinase</keyword>
<keyword evidence="3 18" id="KW-0245">EGF-like domain</keyword>
<evidence type="ECO:0000256" key="3">
    <source>
        <dbReference type="ARBA" id="ARBA00022536"/>
    </source>
</evidence>
<evidence type="ECO:0000256" key="1">
    <source>
        <dbReference type="ARBA" id="ARBA00004479"/>
    </source>
</evidence>
<accession>A0AAD4IV12</accession>
<dbReference type="PROSITE" id="PS00108">
    <property type="entry name" value="PROTEIN_KINASE_ST"/>
    <property type="match status" value="1"/>
</dbReference>
<comment type="caution">
    <text evidence="18">Lacks conserved residue(s) required for the propagation of feature annotation.</text>
</comment>
<feature type="domain" description="Protein kinase" evidence="20">
    <location>
        <begin position="396"/>
        <end position="668"/>
    </location>
</feature>
<comment type="caution">
    <text evidence="22">The sequence shown here is derived from an EMBL/GenBank/DDBJ whole genome shotgun (WGS) entry which is preliminary data.</text>
</comment>
<evidence type="ECO:0000256" key="4">
    <source>
        <dbReference type="ARBA" id="ARBA00022553"/>
    </source>
</evidence>
<dbReference type="Gene3D" id="2.10.25.10">
    <property type="entry name" value="Laminin"/>
    <property type="match status" value="2"/>
</dbReference>
<dbReference type="EMBL" id="SDAM02001616">
    <property type="protein sequence ID" value="KAH6822092.1"/>
    <property type="molecule type" value="Genomic_DNA"/>
</dbReference>
<evidence type="ECO:0000259" key="20">
    <source>
        <dbReference type="PROSITE" id="PS50011"/>
    </source>
</evidence>
<evidence type="ECO:0000256" key="17">
    <source>
        <dbReference type="ARBA" id="ARBA00058961"/>
    </source>
</evidence>
<dbReference type="InterPro" id="IPR008271">
    <property type="entry name" value="Ser/Thr_kinase_AS"/>
</dbReference>
<dbReference type="Gene3D" id="1.10.510.10">
    <property type="entry name" value="Transferase(Phosphotransferase) domain 1"/>
    <property type="match status" value="1"/>
</dbReference>
<comment type="subcellular location">
    <subcellularLocation>
        <location evidence="1">Membrane</location>
        <topology evidence="1">Single-pass type I membrane protein</topology>
    </subcellularLocation>
</comment>
<evidence type="ECO:0000313" key="22">
    <source>
        <dbReference type="EMBL" id="KAH6822092.1"/>
    </source>
</evidence>
<evidence type="ECO:0000256" key="18">
    <source>
        <dbReference type="PROSITE-ProRule" id="PRU00076"/>
    </source>
</evidence>